<gene>
    <name evidence="1" type="ORF">K3G42_032569</name>
</gene>
<evidence type="ECO:0000313" key="2">
    <source>
        <dbReference type="Proteomes" id="UP000827872"/>
    </source>
</evidence>
<name>A0ACB8G5D5_9SAUR</name>
<proteinExistence type="predicted"/>
<evidence type="ECO:0000313" key="1">
    <source>
        <dbReference type="EMBL" id="KAH8014936.1"/>
    </source>
</evidence>
<dbReference type="Proteomes" id="UP000827872">
    <property type="component" value="Linkage Group LG02"/>
</dbReference>
<accession>A0ACB8G5D5</accession>
<keyword evidence="2" id="KW-1185">Reference proteome</keyword>
<reference evidence="1" key="1">
    <citation type="submission" date="2021-08" db="EMBL/GenBank/DDBJ databases">
        <title>The first chromosome-level gecko genome reveals the dynamic sex chromosomes of Neotropical dwarf geckos (Sphaerodactylidae: Sphaerodactylus).</title>
        <authorList>
            <person name="Pinto B.J."/>
            <person name="Keating S.E."/>
            <person name="Gamble T."/>
        </authorList>
    </citation>
    <scope>NUCLEOTIDE SEQUENCE</scope>
    <source>
        <strain evidence="1">TG3544</strain>
    </source>
</reference>
<dbReference type="EMBL" id="CM037615">
    <property type="protein sequence ID" value="KAH8014936.1"/>
    <property type="molecule type" value="Genomic_DNA"/>
</dbReference>
<comment type="caution">
    <text evidence="1">The sequence shown here is derived from an EMBL/GenBank/DDBJ whole genome shotgun (WGS) entry which is preliminary data.</text>
</comment>
<sequence length="179" mass="20012">MFRQLPAHRCNLTRDAILEHPAAFSPAGGFHSRHERCREESLKDVLKSPRYSGLRVTASREEPCSSVIRTLLSVIFSFKKKRKGYYICLHAANICLHAANICLHTAIELSETPNKPIPLAACLGPAPQHLWPSKGSSQTVLRINSTVKNCRSCAGQEMEMGERKESLYSQVILVETQQL</sequence>
<organism evidence="1 2">
    <name type="scientific">Sphaerodactylus townsendi</name>
    <dbReference type="NCBI Taxonomy" id="933632"/>
    <lineage>
        <taxon>Eukaryota</taxon>
        <taxon>Metazoa</taxon>
        <taxon>Chordata</taxon>
        <taxon>Craniata</taxon>
        <taxon>Vertebrata</taxon>
        <taxon>Euteleostomi</taxon>
        <taxon>Lepidosauria</taxon>
        <taxon>Squamata</taxon>
        <taxon>Bifurcata</taxon>
        <taxon>Gekkota</taxon>
        <taxon>Sphaerodactylidae</taxon>
        <taxon>Sphaerodactylus</taxon>
    </lineage>
</organism>
<protein>
    <submittedName>
        <fullName evidence="1">Uncharacterized protein</fullName>
    </submittedName>
</protein>